<reference evidence="2" key="1">
    <citation type="submission" date="2020-06" db="EMBL/GenBank/DDBJ databases">
        <title>WGS assembly of Ceratodon purpureus strain R40.</title>
        <authorList>
            <person name="Carey S.B."/>
            <person name="Jenkins J."/>
            <person name="Shu S."/>
            <person name="Lovell J.T."/>
            <person name="Sreedasyam A."/>
            <person name="Maumus F."/>
            <person name="Tiley G.P."/>
            <person name="Fernandez-Pozo N."/>
            <person name="Barry K."/>
            <person name="Chen C."/>
            <person name="Wang M."/>
            <person name="Lipzen A."/>
            <person name="Daum C."/>
            <person name="Saski C.A."/>
            <person name="Payton A.C."/>
            <person name="Mcbreen J.C."/>
            <person name="Conrad R.E."/>
            <person name="Kollar L.M."/>
            <person name="Olsson S."/>
            <person name="Huttunen S."/>
            <person name="Landis J.B."/>
            <person name="Wickett N.J."/>
            <person name="Johnson M.G."/>
            <person name="Rensing S.A."/>
            <person name="Grimwood J."/>
            <person name="Schmutz J."/>
            <person name="Mcdaniel S.F."/>
        </authorList>
    </citation>
    <scope>NUCLEOTIDE SEQUENCE</scope>
    <source>
        <strain evidence="2">R40</strain>
    </source>
</reference>
<dbReference type="PANTHER" id="PTHR31672">
    <property type="entry name" value="BNACNNG10540D PROTEIN"/>
    <property type="match status" value="1"/>
</dbReference>
<name>A0A8T0H4J6_CERPU</name>
<dbReference type="Gene3D" id="1.20.1280.50">
    <property type="match status" value="1"/>
</dbReference>
<sequence>MQISASAEVTFIMDDAELGSSYSGDWLVRVLYNKHFYRMAARLREAKILEEGRAMDSRLWEQLSLDLIEKVIASLPFPVLFRIRAVCKNWARFIFSPKFQEIRASGLSWADLSPQVSHLLLFLSIGNNLTCTAYCPDLGRWVSMPAISCLPPQAKDVVSSDGGLLCFRNRNETGAAGLFVCNPVTQECRQLPDMLIFNAEPALGYVWIFTQLIVDRSTGTYALAVGLYDHRMRAYLEVYSSITNAWSTDSSMPLHSLGVFFNPQNGAVCNNVLYCVVTERVESDGPTPEPLYVRYLVSNDLMGNWIKLSHFKTEKRQLHMTNVHAVECLGSLYMVVGEWINYATSELEITIFLLDVVSSVAEKVEIGKLCDVRLTEGWQPPYQLRSYTCVGEGDNICLLDLTSFMVLVFNVKQQVWRWLPQCLFAGVKHFHHSSLTNVHRGQGRPKPRGCLFSEVSFQPSNCSTHVLPLLE</sequence>
<dbReference type="InterPro" id="IPR001810">
    <property type="entry name" value="F-box_dom"/>
</dbReference>
<dbReference type="InterPro" id="IPR050796">
    <property type="entry name" value="SCF_F-box_component"/>
</dbReference>
<dbReference type="InterPro" id="IPR015915">
    <property type="entry name" value="Kelch-typ_b-propeller"/>
</dbReference>
<dbReference type="SUPFAM" id="SSF117281">
    <property type="entry name" value="Kelch motif"/>
    <property type="match status" value="1"/>
</dbReference>
<dbReference type="Pfam" id="PF00646">
    <property type="entry name" value="F-box"/>
    <property type="match status" value="1"/>
</dbReference>
<organism evidence="2 3">
    <name type="scientific">Ceratodon purpureus</name>
    <name type="common">Fire moss</name>
    <name type="synonym">Dicranum purpureum</name>
    <dbReference type="NCBI Taxonomy" id="3225"/>
    <lineage>
        <taxon>Eukaryota</taxon>
        <taxon>Viridiplantae</taxon>
        <taxon>Streptophyta</taxon>
        <taxon>Embryophyta</taxon>
        <taxon>Bryophyta</taxon>
        <taxon>Bryophytina</taxon>
        <taxon>Bryopsida</taxon>
        <taxon>Dicranidae</taxon>
        <taxon>Pseudoditrichales</taxon>
        <taxon>Ditrichaceae</taxon>
        <taxon>Ceratodon</taxon>
    </lineage>
</organism>
<evidence type="ECO:0000313" key="3">
    <source>
        <dbReference type="Proteomes" id="UP000822688"/>
    </source>
</evidence>
<gene>
    <name evidence="2" type="ORF">KC19_7G044200</name>
</gene>
<dbReference type="Proteomes" id="UP000822688">
    <property type="component" value="Chromosome 7"/>
</dbReference>
<dbReference type="EMBL" id="CM026428">
    <property type="protein sequence ID" value="KAG0566180.1"/>
    <property type="molecule type" value="Genomic_DNA"/>
</dbReference>
<comment type="caution">
    <text evidence="2">The sequence shown here is derived from an EMBL/GenBank/DDBJ whole genome shotgun (WGS) entry which is preliminary data.</text>
</comment>
<dbReference type="InterPro" id="IPR036047">
    <property type="entry name" value="F-box-like_dom_sf"/>
</dbReference>
<protein>
    <recommendedName>
        <fullName evidence="1">F-box domain-containing protein</fullName>
    </recommendedName>
</protein>
<evidence type="ECO:0000313" key="2">
    <source>
        <dbReference type="EMBL" id="KAG0566180.1"/>
    </source>
</evidence>
<keyword evidence="3" id="KW-1185">Reference proteome</keyword>
<dbReference type="Gene3D" id="2.120.10.80">
    <property type="entry name" value="Kelch-type beta propeller"/>
    <property type="match status" value="1"/>
</dbReference>
<accession>A0A8T0H4J6</accession>
<feature type="domain" description="F-box" evidence="1">
    <location>
        <begin position="63"/>
        <end position="103"/>
    </location>
</feature>
<dbReference type="SUPFAM" id="SSF81383">
    <property type="entry name" value="F-box domain"/>
    <property type="match status" value="1"/>
</dbReference>
<dbReference type="PANTHER" id="PTHR31672:SF2">
    <property type="entry name" value="F-BOX DOMAIN-CONTAINING PROTEIN"/>
    <property type="match status" value="1"/>
</dbReference>
<dbReference type="SMART" id="SM00256">
    <property type="entry name" value="FBOX"/>
    <property type="match status" value="1"/>
</dbReference>
<proteinExistence type="predicted"/>
<dbReference type="AlphaFoldDB" id="A0A8T0H4J6"/>
<evidence type="ECO:0000259" key="1">
    <source>
        <dbReference type="SMART" id="SM00256"/>
    </source>
</evidence>